<accession>A0ABX1GGH8</accession>
<proteinExistence type="predicted"/>
<dbReference type="InterPro" id="IPR050300">
    <property type="entry name" value="GDXG_lipolytic_enzyme"/>
</dbReference>
<comment type="caution">
    <text evidence="3">The sequence shown here is derived from an EMBL/GenBank/DDBJ whole genome shotgun (WGS) entry which is preliminary data.</text>
</comment>
<evidence type="ECO:0000256" key="1">
    <source>
        <dbReference type="ARBA" id="ARBA00022801"/>
    </source>
</evidence>
<evidence type="ECO:0000259" key="2">
    <source>
        <dbReference type="Pfam" id="PF20434"/>
    </source>
</evidence>
<reference evidence="3 4" key="1">
    <citation type="submission" date="2020-04" db="EMBL/GenBank/DDBJ databases">
        <authorList>
            <person name="Yoon J."/>
        </authorList>
    </citation>
    <scope>NUCLEOTIDE SEQUENCE [LARGE SCALE GENOMIC DNA]</scope>
    <source>
        <strain evidence="3 4">KMU-166</strain>
    </source>
</reference>
<dbReference type="Pfam" id="PF20434">
    <property type="entry name" value="BD-FAE"/>
    <property type="match status" value="1"/>
</dbReference>
<organism evidence="3 4">
    <name type="scientific">Spongiibacter thalassae</name>
    <dbReference type="NCBI Taxonomy" id="2721624"/>
    <lineage>
        <taxon>Bacteria</taxon>
        <taxon>Pseudomonadati</taxon>
        <taxon>Pseudomonadota</taxon>
        <taxon>Gammaproteobacteria</taxon>
        <taxon>Cellvibrionales</taxon>
        <taxon>Spongiibacteraceae</taxon>
        <taxon>Spongiibacter</taxon>
    </lineage>
</organism>
<keyword evidence="4" id="KW-1185">Reference proteome</keyword>
<keyword evidence="1 3" id="KW-0378">Hydrolase</keyword>
<dbReference type="RefSeq" id="WP_168450195.1">
    <property type="nucleotide sequence ID" value="NZ_JAAWWK010000003.1"/>
</dbReference>
<dbReference type="SUPFAM" id="SSF53474">
    <property type="entry name" value="alpha/beta-Hydrolases"/>
    <property type="match status" value="1"/>
</dbReference>
<feature type="domain" description="BD-FAE-like" evidence="2">
    <location>
        <begin position="58"/>
        <end position="245"/>
    </location>
</feature>
<evidence type="ECO:0000313" key="3">
    <source>
        <dbReference type="EMBL" id="NKI17648.1"/>
    </source>
</evidence>
<name>A0ABX1GGH8_9GAMM</name>
<dbReference type="Gene3D" id="3.40.50.1820">
    <property type="entry name" value="alpha/beta hydrolase"/>
    <property type="match status" value="1"/>
</dbReference>
<dbReference type="EMBL" id="JAAWWK010000003">
    <property type="protein sequence ID" value="NKI17648.1"/>
    <property type="molecule type" value="Genomic_DNA"/>
</dbReference>
<dbReference type="GO" id="GO:0016787">
    <property type="term" value="F:hydrolase activity"/>
    <property type="evidence" value="ECO:0007669"/>
    <property type="project" value="UniProtKB-KW"/>
</dbReference>
<dbReference type="PANTHER" id="PTHR48081:SF33">
    <property type="entry name" value="KYNURENINE FORMAMIDASE"/>
    <property type="match status" value="1"/>
</dbReference>
<dbReference type="Proteomes" id="UP000765845">
    <property type="component" value="Unassembled WGS sequence"/>
</dbReference>
<evidence type="ECO:0000313" key="4">
    <source>
        <dbReference type="Proteomes" id="UP000765845"/>
    </source>
</evidence>
<dbReference type="PANTHER" id="PTHR48081">
    <property type="entry name" value="AB HYDROLASE SUPERFAMILY PROTEIN C4A8.06C"/>
    <property type="match status" value="1"/>
</dbReference>
<dbReference type="InterPro" id="IPR029058">
    <property type="entry name" value="AB_hydrolase_fold"/>
</dbReference>
<gene>
    <name evidence="3" type="ORF">HCU74_09470</name>
</gene>
<dbReference type="PROSITE" id="PS51257">
    <property type="entry name" value="PROKAR_LIPOPROTEIN"/>
    <property type="match status" value="1"/>
</dbReference>
<sequence length="302" mass="32967">MLNRLISHLWGTLKLLGLLFVMFSITGCALRAVNWLSHAGDTRAVHNLSYGPHARQKMDLYRPTQGENLPVVLFIHGGYWSSGEREEYRFVGETLAQQGYLAAIISYRLYPEVVFPAFIEDAAAATAHLRQIASHHGGDPQQLYLAGHSAGAHSALSLSLDPRYLAPYNGTPNNWIKGVIGLSGPYDFLPPKAAKVAAIFASPENYHDGNPINFATSSAPPALLIHSSNDRTVGAFNSERLARELREHHNPVELVLLPGNHATPLLAFSGFKRDNSEVLAAINRFISGVFANQHANAEAMAD</sequence>
<dbReference type="InterPro" id="IPR049492">
    <property type="entry name" value="BD-FAE-like_dom"/>
</dbReference>
<protein>
    <submittedName>
        <fullName evidence="3">Alpha/beta hydrolase</fullName>
    </submittedName>
</protein>